<evidence type="ECO:0000256" key="3">
    <source>
        <dbReference type="ARBA" id="ARBA00005189"/>
    </source>
</evidence>
<feature type="transmembrane region" description="Helical" evidence="12">
    <location>
        <begin position="487"/>
        <end position="506"/>
    </location>
</feature>
<dbReference type="RefSeq" id="WP_162276044.1">
    <property type="nucleotide sequence ID" value="NZ_CP042914.1"/>
</dbReference>
<keyword evidence="9 12" id="KW-1133">Transmembrane helix</keyword>
<keyword evidence="6" id="KW-0949">S-adenosyl-L-methionine</keyword>
<evidence type="ECO:0000256" key="12">
    <source>
        <dbReference type="SAM" id="Phobius"/>
    </source>
</evidence>
<dbReference type="Proteomes" id="UP000325286">
    <property type="component" value="Chromosome"/>
</dbReference>
<dbReference type="InterPro" id="IPR007318">
    <property type="entry name" value="Phopholipid_MeTrfase"/>
</dbReference>
<keyword evidence="10 12" id="KW-0472">Membrane</keyword>
<organism evidence="13 14">
    <name type="scientific">Roseimaritima ulvae</name>
    <dbReference type="NCBI Taxonomy" id="980254"/>
    <lineage>
        <taxon>Bacteria</taxon>
        <taxon>Pseudomonadati</taxon>
        <taxon>Planctomycetota</taxon>
        <taxon>Planctomycetia</taxon>
        <taxon>Pirellulales</taxon>
        <taxon>Pirellulaceae</taxon>
        <taxon>Roseimaritima</taxon>
    </lineage>
</organism>
<protein>
    <recommendedName>
        <fullName evidence="11">phosphatidyl-N-methylethanolamine N-methyltransferase</fullName>
        <ecNumber evidence="11">2.1.1.71</ecNumber>
    </recommendedName>
</protein>
<keyword evidence="14" id="KW-1185">Reference proteome</keyword>
<feature type="transmembrane region" description="Helical" evidence="12">
    <location>
        <begin position="161"/>
        <end position="177"/>
    </location>
</feature>
<evidence type="ECO:0000256" key="9">
    <source>
        <dbReference type="ARBA" id="ARBA00022989"/>
    </source>
</evidence>
<comment type="subcellular location">
    <subcellularLocation>
        <location evidence="1">Endoplasmic reticulum membrane</location>
        <topology evidence="1">Multi-pass membrane protein</topology>
    </subcellularLocation>
</comment>
<dbReference type="Pfam" id="PF04191">
    <property type="entry name" value="PEMT"/>
    <property type="match status" value="1"/>
</dbReference>
<accession>A0A5B9QJL7</accession>
<dbReference type="InterPro" id="IPR024960">
    <property type="entry name" value="PEMT/MFAP"/>
</dbReference>
<evidence type="ECO:0000256" key="11">
    <source>
        <dbReference type="ARBA" id="ARBA00034137"/>
    </source>
</evidence>
<dbReference type="KEGG" id="rul:UC8_10750"/>
<dbReference type="EC" id="2.1.1.71" evidence="11"/>
<feature type="transmembrane region" description="Helical" evidence="12">
    <location>
        <begin position="553"/>
        <end position="576"/>
    </location>
</feature>
<feature type="transmembrane region" description="Helical" evidence="12">
    <location>
        <begin position="432"/>
        <end position="450"/>
    </location>
</feature>
<feature type="transmembrane region" description="Helical" evidence="12">
    <location>
        <begin position="54"/>
        <end position="75"/>
    </location>
</feature>
<name>A0A5B9QJL7_9BACT</name>
<evidence type="ECO:0000256" key="8">
    <source>
        <dbReference type="ARBA" id="ARBA00022824"/>
    </source>
</evidence>
<evidence type="ECO:0000256" key="6">
    <source>
        <dbReference type="ARBA" id="ARBA00022691"/>
    </source>
</evidence>
<evidence type="ECO:0000313" key="14">
    <source>
        <dbReference type="Proteomes" id="UP000325286"/>
    </source>
</evidence>
<reference evidence="13 14" key="1">
    <citation type="submission" date="2019-08" db="EMBL/GenBank/DDBJ databases">
        <title>Deep-cultivation of Planctomycetes and their phenomic and genomic characterization uncovers novel biology.</title>
        <authorList>
            <person name="Wiegand S."/>
            <person name="Jogler M."/>
            <person name="Boedeker C."/>
            <person name="Pinto D."/>
            <person name="Vollmers J."/>
            <person name="Rivas-Marin E."/>
            <person name="Kohn T."/>
            <person name="Peeters S.H."/>
            <person name="Heuer A."/>
            <person name="Rast P."/>
            <person name="Oberbeckmann S."/>
            <person name="Bunk B."/>
            <person name="Jeske O."/>
            <person name="Meyerdierks A."/>
            <person name="Storesund J.E."/>
            <person name="Kallscheuer N."/>
            <person name="Luecker S."/>
            <person name="Lage O.M."/>
            <person name="Pohl T."/>
            <person name="Merkel B.J."/>
            <person name="Hornburger P."/>
            <person name="Mueller R.-W."/>
            <person name="Bruemmer F."/>
            <person name="Labrenz M."/>
            <person name="Spormann A.M."/>
            <person name="Op den Camp H."/>
            <person name="Overmann J."/>
            <person name="Amann R."/>
            <person name="Jetten M.S.M."/>
            <person name="Mascher T."/>
            <person name="Medema M.H."/>
            <person name="Devos D.P."/>
            <person name="Kaster A.-K."/>
            <person name="Ovreas L."/>
            <person name="Rohde M."/>
            <person name="Galperin M.Y."/>
            <person name="Jogler C."/>
        </authorList>
    </citation>
    <scope>NUCLEOTIDE SEQUENCE [LARGE SCALE GENOMIC DNA]</scope>
    <source>
        <strain evidence="13 14">UC8</strain>
    </source>
</reference>
<dbReference type="EMBL" id="CP042914">
    <property type="protein sequence ID" value="QEG39114.1"/>
    <property type="molecule type" value="Genomic_DNA"/>
</dbReference>
<evidence type="ECO:0000256" key="1">
    <source>
        <dbReference type="ARBA" id="ARBA00004477"/>
    </source>
</evidence>
<comment type="pathway">
    <text evidence="3">Lipid metabolism.</text>
</comment>
<feature type="transmembrane region" description="Helical" evidence="12">
    <location>
        <begin position="512"/>
        <end position="533"/>
    </location>
</feature>
<evidence type="ECO:0000313" key="13">
    <source>
        <dbReference type="EMBL" id="QEG39114.1"/>
    </source>
</evidence>
<keyword evidence="8" id="KW-0256">Endoplasmic reticulum</keyword>
<dbReference type="GO" id="GO:0032259">
    <property type="term" value="P:methylation"/>
    <property type="evidence" value="ECO:0007669"/>
    <property type="project" value="UniProtKB-KW"/>
</dbReference>
<feature type="transmembrane region" description="Helical" evidence="12">
    <location>
        <begin position="121"/>
        <end position="141"/>
    </location>
</feature>
<dbReference type="PANTHER" id="PTHR15458:SF5">
    <property type="entry name" value="PHOSPHATIDYLETHANOLAMINE N-METHYLTRANSFERASE"/>
    <property type="match status" value="1"/>
</dbReference>
<proteinExistence type="predicted"/>
<comment type="pathway">
    <text evidence="2">Phospholipid metabolism; phosphatidylcholine biosynthesis.</text>
</comment>
<feature type="transmembrane region" description="Helical" evidence="12">
    <location>
        <begin position="87"/>
        <end position="114"/>
    </location>
</feature>
<evidence type="ECO:0000256" key="10">
    <source>
        <dbReference type="ARBA" id="ARBA00023136"/>
    </source>
</evidence>
<dbReference type="GO" id="GO:0000773">
    <property type="term" value="F:phosphatidyl-N-methylethanolamine N-methyltransferase activity"/>
    <property type="evidence" value="ECO:0007669"/>
    <property type="project" value="UniProtKB-EC"/>
</dbReference>
<dbReference type="GO" id="GO:0006656">
    <property type="term" value="P:phosphatidylcholine biosynthetic process"/>
    <property type="evidence" value="ECO:0007669"/>
    <property type="project" value="InterPro"/>
</dbReference>
<dbReference type="PANTHER" id="PTHR15458">
    <property type="entry name" value="PHOSPHATIDYLETHANOLAMINE N-METHYLTRANSFERASE"/>
    <property type="match status" value="1"/>
</dbReference>
<evidence type="ECO:0000256" key="7">
    <source>
        <dbReference type="ARBA" id="ARBA00022692"/>
    </source>
</evidence>
<feature type="transmembrane region" description="Helical" evidence="12">
    <location>
        <begin position="456"/>
        <end position="475"/>
    </location>
</feature>
<keyword evidence="4" id="KW-0489">Methyltransferase</keyword>
<gene>
    <name evidence="13" type="ORF">UC8_10750</name>
</gene>
<dbReference type="AlphaFoldDB" id="A0A5B9QJL7"/>
<sequence>MTADSLDRPRSDQTPDAGFTAVSVLSFLRDWKHAIRWQRVCSEFLQCHRRPLNVALHAITTPLGLFGFISLLHWLSPTVTLAVLGAYVLYLALTVPTTAGAASTAVLAALYAVAHFASPGWITSVICLVTGYVGQDIAHLLTGERTLQSTYIRDRHWLSRAIEHSLLLLPVLLVVAGRRKQSPLRVLVSRKAVLKTRLNSPNQLQDLASIRTWVQENQPNLTQSTHWWQSDLSGDAGDAYQRLSQDSQLQSMLRRFHGFGYAVRTVPGMNELYVTGPPKQSTSDTVFYMGHVDGPWSIFPGARLYRCMVAASANAAVTTHFPMTGTDYDQPEGYRLETGDAVAFDFNRELHYITRDAQAPQPEPRINLKLHFVAYPANIPWYGALLAKLTTMYDIRARKLFLKTIDPNSLVARFKTKWVLGWTKIFEWMVRYVGWANLAYVLLMAVLAVLVGDLRWFVATTSFVHYGIYVGTLGERRSIAFGEFRRNAVFFKTLALLELYSLYAMYFSGQWLSLGLVVGGFSLATYATLMLGLNRTLFGAELGFESSAPVRRFPYGVLPHPMILGAMLGIAGMLLVGDFRSAYGWLGAAHLSGYTAVLAQEILVSRFSTGANAASGKD</sequence>
<keyword evidence="7 12" id="KW-0812">Transmembrane</keyword>
<keyword evidence="5" id="KW-0808">Transferase</keyword>
<evidence type="ECO:0000256" key="5">
    <source>
        <dbReference type="ARBA" id="ARBA00022679"/>
    </source>
</evidence>
<evidence type="ECO:0000256" key="2">
    <source>
        <dbReference type="ARBA" id="ARBA00004969"/>
    </source>
</evidence>
<evidence type="ECO:0000256" key="4">
    <source>
        <dbReference type="ARBA" id="ARBA00022603"/>
    </source>
</evidence>